<feature type="domain" description="Cytochrome c assembly protein" evidence="2">
    <location>
        <begin position="44"/>
        <end position="266"/>
    </location>
</feature>
<evidence type="ECO:0000313" key="4">
    <source>
        <dbReference type="Proteomes" id="UP000196536"/>
    </source>
</evidence>
<feature type="transmembrane region" description="Helical" evidence="1">
    <location>
        <begin position="6"/>
        <end position="24"/>
    </location>
</feature>
<dbReference type="OrthoDB" id="9780793at2"/>
<evidence type="ECO:0000313" key="3">
    <source>
        <dbReference type="EMBL" id="OUY05934.1"/>
    </source>
</evidence>
<dbReference type="AlphaFoldDB" id="A0A1Z9YUQ1"/>
<feature type="transmembrane region" description="Helical" evidence="1">
    <location>
        <begin position="130"/>
        <end position="152"/>
    </location>
</feature>
<dbReference type="PANTHER" id="PTHR38034:SF1">
    <property type="entry name" value="INNER MEMBRANE PROTEIN YPJD"/>
    <property type="match status" value="1"/>
</dbReference>
<feature type="transmembrane region" description="Helical" evidence="1">
    <location>
        <begin position="36"/>
        <end position="55"/>
    </location>
</feature>
<feature type="transmembrane region" description="Helical" evidence="1">
    <location>
        <begin position="92"/>
        <end position="110"/>
    </location>
</feature>
<proteinExistence type="predicted"/>
<protein>
    <submittedName>
        <fullName evidence="3">Cytochrome C assembly protein</fullName>
    </submittedName>
</protein>
<reference evidence="3 4" key="1">
    <citation type="submission" date="2017-05" db="EMBL/GenBank/DDBJ databases">
        <title>Acinetobacter populi ANC 5415 (= PBJ7), whole genome shotgun sequencing project.</title>
        <authorList>
            <person name="Nemec A."/>
            <person name="Radolfova-Krizova L."/>
        </authorList>
    </citation>
    <scope>NUCLEOTIDE SEQUENCE [LARGE SCALE GENOMIC DNA]</scope>
    <source>
        <strain evidence="3 4">PBJ7</strain>
    </source>
</reference>
<dbReference type="InterPro" id="IPR002541">
    <property type="entry name" value="Cyt_c_assembly"/>
</dbReference>
<dbReference type="InterPro" id="IPR052372">
    <property type="entry name" value="YpjD/HemX"/>
</dbReference>
<keyword evidence="1" id="KW-1133">Transmembrane helix</keyword>
<feature type="transmembrane region" description="Helical" evidence="1">
    <location>
        <begin position="67"/>
        <end position="85"/>
    </location>
</feature>
<evidence type="ECO:0000259" key="2">
    <source>
        <dbReference type="Pfam" id="PF01578"/>
    </source>
</evidence>
<dbReference type="GO" id="GO:0020037">
    <property type="term" value="F:heme binding"/>
    <property type="evidence" value="ECO:0007669"/>
    <property type="project" value="InterPro"/>
</dbReference>
<feature type="transmembrane region" description="Helical" evidence="1">
    <location>
        <begin position="179"/>
        <end position="202"/>
    </location>
</feature>
<dbReference type="EMBL" id="NEXX01000006">
    <property type="protein sequence ID" value="OUY05934.1"/>
    <property type="molecule type" value="Genomic_DNA"/>
</dbReference>
<evidence type="ECO:0000256" key="1">
    <source>
        <dbReference type="SAM" id="Phobius"/>
    </source>
</evidence>
<feature type="transmembrane region" description="Helical" evidence="1">
    <location>
        <begin position="244"/>
        <end position="267"/>
    </location>
</feature>
<dbReference type="Pfam" id="PF01578">
    <property type="entry name" value="Cytochrom_C_asm"/>
    <property type="match status" value="1"/>
</dbReference>
<dbReference type="RefSeq" id="WP_087621489.1">
    <property type="nucleotide sequence ID" value="NZ_NEXX01000006.1"/>
</dbReference>
<feature type="transmembrane region" description="Helical" evidence="1">
    <location>
        <begin position="214"/>
        <end position="232"/>
    </location>
</feature>
<comment type="caution">
    <text evidence="3">The sequence shown here is derived from an EMBL/GenBank/DDBJ whole genome shotgun (WGS) entry which is preliminary data.</text>
</comment>
<keyword evidence="4" id="KW-1185">Reference proteome</keyword>
<sequence length="270" mass="30361">MLNLPVIFTVLALIAYLTGFLYLLKQFLDKTTTNPFLVWSSLLTGLILHGLILSIDMVTPMGIDYDVFNLISFTSGLMLLLSIIFSMYRPVIILNLIATPVAMLGMVIGASLSTPNHVIREQGVGIDIHIILSLAAYAVLFMATIHAILIWFQNRELKKKQKKRIWVNLLPSLQTMESLLFDLIFVGFLLLTVALGFGFFTIDDFFGQHLAHKTVFSVISWFIYGGLLLGHWKLGWRGKKAIQFTLLGFFLLALGFIGSKFVLEIILMKT</sequence>
<organism evidence="3 4">
    <name type="scientific">Acinetobacter populi</name>
    <dbReference type="NCBI Taxonomy" id="1582270"/>
    <lineage>
        <taxon>Bacteria</taxon>
        <taxon>Pseudomonadati</taxon>
        <taxon>Pseudomonadota</taxon>
        <taxon>Gammaproteobacteria</taxon>
        <taxon>Moraxellales</taxon>
        <taxon>Moraxellaceae</taxon>
        <taxon>Acinetobacter</taxon>
    </lineage>
</organism>
<keyword evidence="1" id="KW-0812">Transmembrane</keyword>
<gene>
    <name evidence="3" type="ORF">CAP51_14570</name>
</gene>
<name>A0A1Z9YUQ1_9GAMM</name>
<dbReference type="PANTHER" id="PTHR38034">
    <property type="entry name" value="INNER MEMBRANE PROTEIN YPJD"/>
    <property type="match status" value="1"/>
</dbReference>
<dbReference type="GO" id="GO:0017004">
    <property type="term" value="P:cytochrome complex assembly"/>
    <property type="evidence" value="ECO:0007669"/>
    <property type="project" value="InterPro"/>
</dbReference>
<keyword evidence="1" id="KW-0472">Membrane</keyword>
<accession>A0A1Z9YUQ1</accession>
<dbReference type="Proteomes" id="UP000196536">
    <property type="component" value="Unassembled WGS sequence"/>
</dbReference>